<evidence type="ECO:0000313" key="2">
    <source>
        <dbReference type="EMBL" id="EOB02622.1"/>
    </source>
</evidence>
<gene>
    <name evidence="2" type="ORF">Anapl_09469</name>
</gene>
<dbReference type="AlphaFoldDB" id="R0JZ44"/>
<proteinExistence type="predicted"/>
<reference evidence="3" key="1">
    <citation type="journal article" date="2013" name="Nat. Genet.">
        <title>The duck genome and transcriptome provide insight into an avian influenza virus reservoir species.</title>
        <authorList>
            <person name="Huang Y."/>
            <person name="Li Y."/>
            <person name="Burt D.W."/>
            <person name="Chen H."/>
            <person name="Zhang Y."/>
            <person name="Qian W."/>
            <person name="Kim H."/>
            <person name="Gan S."/>
            <person name="Zhao Y."/>
            <person name="Li J."/>
            <person name="Yi K."/>
            <person name="Feng H."/>
            <person name="Zhu P."/>
            <person name="Li B."/>
            <person name="Liu Q."/>
            <person name="Fairley S."/>
            <person name="Magor K.E."/>
            <person name="Du Z."/>
            <person name="Hu X."/>
            <person name="Goodman L."/>
            <person name="Tafer H."/>
            <person name="Vignal A."/>
            <person name="Lee T."/>
            <person name="Kim K.W."/>
            <person name="Sheng Z."/>
            <person name="An Y."/>
            <person name="Searle S."/>
            <person name="Herrero J."/>
            <person name="Groenen M.A."/>
            <person name="Crooijmans R.P."/>
            <person name="Faraut T."/>
            <person name="Cai Q."/>
            <person name="Webster R.G."/>
            <person name="Aldridge J.R."/>
            <person name="Warren W.C."/>
            <person name="Bartschat S."/>
            <person name="Kehr S."/>
            <person name="Marz M."/>
            <person name="Stadler P.F."/>
            <person name="Smith J."/>
            <person name="Kraus R.H."/>
            <person name="Zhao Y."/>
            <person name="Ren L."/>
            <person name="Fei J."/>
            <person name="Morisson M."/>
            <person name="Kaiser P."/>
            <person name="Griffin D.K."/>
            <person name="Rao M."/>
            <person name="Pitel F."/>
            <person name="Wang J."/>
            <person name="Li N."/>
        </authorList>
    </citation>
    <scope>NUCLEOTIDE SEQUENCE [LARGE SCALE GENOMIC DNA]</scope>
</reference>
<protein>
    <submittedName>
        <fullName evidence="2">Uncharacterized protein</fullName>
    </submittedName>
</protein>
<feature type="region of interest" description="Disordered" evidence="1">
    <location>
        <begin position="256"/>
        <end position="279"/>
    </location>
</feature>
<organism evidence="2 3">
    <name type="scientific">Anas platyrhynchos</name>
    <name type="common">Mallard</name>
    <name type="synonym">Anas boschas</name>
    <dbReference type="NCBI Taxonomy" id="8839"/>
    <lineage>
        <taxon>Eukaryota</taxon>
        <taxon>Metazoa</taxon>
        <taxon>Chordata</taxon>
        <taxon>Craniata</taxon>
        <taxon>Vertebrata</taxon>
        <taxon>Euteleostomi</taxon>
        <taxon>Archelosauria</taxon>
        <taxon>Archosauria</taxon>
        <taxon>Dinosauria</taxon>
        <taxon>Saurischia</taxon>
        <taxon>Theropoda</taxon>
        <taxon>Coelurosauria</taxon>
        <taxon>Aves</taxon>
        <taxon>Neognathae</taxon>
        <taxon>Galloanserae</taxon>
        <taxon>Anseriformes</taxon>
        <taxon>Anatidae</taxon>
        <taxon>Anatinae</taxon>
        <taxon>Anas</taxon>
    </lineage>
</organism>
<evidence type="ECO:0000256" key="1">
    <source>
        <dbReference type="SAM" id="MobiDB-lite"/>
    </source>
</evidence>
<dbReference type="EMBL" id="KB742940">
    <property type="protein sequence ID" value="EOB02622.1"/>
    <property type="molecule type" value="Genomic_DNA"/>
</dbReference>
<sequence>MFLRYGAAAGSGELATSQAAVIQGDKAKPRVTQRTCPAWKTSCDVLKELRGATGLTCFVNTGQHPLLLPSATRQVPQRLQDRRATAIPAGINWSCSGNNLLSASLQMWRLEHSHIKIMFLNLNILVPFDVSITPELGFRDQSMKDSAQAAFPGPPSDAFPDPAYSCEASTSPNPQKHKHLQVPVLQFKDRAQLLPALTLPSSNTDTVLVPKGLLPPGWLQRPLQWLTCAAEGADTAPGQPPTSSVRPCCPDSLGARTCPHPLRRRGSSQSLSNKPRKSKLLMSGTKGLTYLRY</sequence>
<keyword evidence="3" id="KW-1185">Reference proteome</keyword>
<accession>R0JZ44</accession>
<evidence type="ECO:0000313" key="3">
    <source>
        <dbReference type="Proteomes" id="UP000296049"/>
    </source>
</evidence>
<dbReference type="Proteomes" id="UP000296049">
    <property type="component" value="Unassembled WGS sequence"/>
</dbReference>
<name>R0JZ44_ANAPL</name>